<comment type="caution">
    <text evidence="1">The sequence shown here is derived from an EMBL/GenBank/DDBJ whole genome shotgun (WGS) entry which is preliminary data.</text>
</comment>
<dbReference type="OrthoDB" id="8052063at2759"/>
<proteinExistence type="predicted"/>
<dbReference type="PANTHER" id="PTHR47326:SF1">
    <property type="entry name" value="HTH PSQ-TYPE DOMAIN-CONTAINING PROTEIN"/>
    <property type="match status" value="1"/>
</dbReference>
<dbReference type="PANTHER" id="PTHR47326">
    <property type="entry name" value="TRANSPOSABLE ELEMENT TC3 TRANSPOSASE-LIKE PROTEIN"/>
    <property type="match status" value="1"/>
</dbReference>
<dbReference type="InterPro" id="IPR036397">
    <property type="entry name" value="RNaseH_sf"/>
</dbReference>
<dbReference type="AlphaFoldDB" id="A0A4Y2KE99"/>
<keyword evidence="2" id="KW-1185">Reference proteome</keyword>
<evidence type="ECO:0000313" key="2">
    <source>
        <dbReference type="Proteomes" id="UP000499080"/>
    </source>
</evidence>
<organism evidence="1 2">
    <name type="scientific">Araneus ventricosus</name>
    <name type="common">Orbweaver spider</name>
    <name type="synonym">Epeira ventricosa</name>
    <dbReference type="NCBI Taxonomy" id="182803"/>
    <lineage>
        <taxon>Eukaryota</taxon>
        <taxon>Metazoa</taxon>
        <taxon>Ecdysozoa</taxon>
        <taxon>Arthropoda</taxon>
        <taxon>Chelicerata</taxon>
        <taxon>Arachnida</taxon>
        <taxon>Araneae</taxon>
        <taxon>Araneomorphae</taxon>
        <taxon>Entelegynae</taxon>
        <taxon>Araneoidea</taxon>
        <taxon>Araneidae</taxon>
        <taxon>Araneus</taxon>
    </lineage>
</organism>
<protein>
    <submittedName>
        <fullName evidence="1">Uncharacterized protein</fullName>
    </submittedName>
</protein>
<dbReference type="Gene3D" id="3.30.420.10">
    <property type="entry name" value="Ribonuclease H-like superfamily/Ribonuclease H"/>
    <property type="match status" value="1"/>
</dbReference>
<sequence length="84" mass="9445">MLFGHRWIGLDGPVAWSPRSPDLYPLDVFLGALKAIVYKIPIDSDMDLVARIGNAATIREKFGIYENSRQSIRRSCHACVNANR</sequence>
<dbReference type="EMBL" id="BGPR01004577">
    <property type="protein sequence ID" value="GBN01064.1"/>
    <property type="molecule type" value="Genomic_DNA"/>
</dbReference>
<dbReference type="GO" id="GO:0003676">
    <property type="term" value="F:nucleic acid binding"/>
    <property type="evidence" value="ECO:0007669"/>
    <property type="project" value="InterPro"/>
</dbReference>
<dbReference type="Proteomes" id="UP000499080">
    <property type="component" value="Unassembled WGS sequence"/>
</dbReference>
<name>A0A4Y2KE99_ARAVE</name>
<reference evidence="1 2" key="1">
    <citation type="journal article" date="2019" name="Sci. Rep.">
        <title>Orb-weaving spider Araneus ventricosus genome elucidates the spidroin gene catalogue.</title>
        <authorList>
            <person name="Kono N."/>
            <person name="Nakamura H."/>
            <person name="Ohtoshi R."/>
            <person name="Moran D.A.P."/>
            <person name="Shinohara A."/>
            <person name="Yoshida Y."/>
            <person name="Fujiwara M."/>
            <person name="Mori M."/>
            <person name="Tomita M."/>
            <person name="Arakawa K."/>
        </authorList>
    </citation>
    <scope>NUCLEOTIDE SEQUENCE [LARGE SCALE GENOMIC DNA]</scope>
</reference>
<accession>A0A4Y2KE99</accession>
<gene>
    <name evidence="1" type="ORF">AVEN_172260_1</name>
</gene>
<evidence type="ECO:0000313" key="1">
    <source>
        <dbReference type="EMBL" id="GBN01064.1"/>
    </source>
</evidence>